<evidence type="ECO:0000313" key="15">
    <source>
        <dbReference type="EMBL" id="KAJ2683078.1"/>
    </source>
</evidence>
<dbReference type="PRINTS" id="PR00926">
    <property type="entry name" value="MITOCARRIER"/>
</dbReference>
<evidence type="ECO:0000256" key="7">
    <source>
        <dbReference type="ARBA" id="ARBA00022837"/>
    </source>
</evidence>
<dbReference type="InterPro" id="IPR051028">
    <property type="entry name" value="Mito_Solute_Carrier"/>
</dbReference>
<evidence type="ECO:0000256" key="12">
    <source>
        <dbReference type="ARBA" id="ARBA00073787"/>
    </source>
</evidence>
<dbReference type="InterPro" id="IPR018108">
    <property type="entry name" value="MCP_transmembrane"/>
</dbReference>
<dbReference type="PANTHER" id="PTHR45678:SF9">
    <property type="entry name" value="CALCIUM-BINDING MITOCHONDRIAL CARRIER PROTEIN ARALAR1"/>
    <property type="match status" value="1"/>
</dbReference>
<dbReference type="PROSITE" id="PS50920">
    <property type="entry name" value="SOLCAR"/>
    <property type="match status" value="3"/>
</dbReference>
<dbReference type="Pfam" id="PF00153">
    <property type="entry name" value="Mito_carr"/>
    <property type="match status" value="3"/>
</dbReference>
<dbReference type="AlphaFoldDB" id="A0A9W8GER9"/>
<proteinExistence type="inferred from homology"/>
<dbReference type="GO" id="GO:0005313">
    <property type="term" value="F:L-glutamate transmembrane transporter activity"/>
    <property type="evidence" value="ECO:0007669"/>
    <property type="project" value="TreeGrafter"/>
</dbReference>
<keyword evidence="10 14" id="KW-0472">Membrane</keyword>
<evidence type="ECO:0000256" key="13">
    <source>
        <dbReference type="ARBA" id="ARBA00082232"/>
    </source>
</evidence>
<evidence type="ECO:0000256" key="8">
    <source>
        <dbReference type="ARBA" id="ARBA00022989"/>
    </source>
</evidence>
<dbReference type="GO" id="GO:0015183">
    <property type="term" value="F:L-aspartate transmembrane transporter activity"/>
    <property type="evidence" value="ECO:0007669"/>
    <property type="project" value="TreeGrafter"/>
</dbReference>
<dbReference type="EMBL" id="JANBTX010000325">
    <property type="protein sequence ID" value="KAJ2683078.1"/>
    <property type="molecule type" value="Genomic_DNA"/>
</dbReference>
<comment type="function">
    <text evidence="11">Calcium-dependent mitochondrial aspartate and glutamate carrier. Transport of glutamate in mitochondria is required for mitochondrial transamination reactions and ornithine synthesis. Plays also a role in malate-aspartate NADH shuttle, which is critical for growth on acetate and fatty acids.</text>
</comment>
<feature type="repeat" description="Solcar" evidence="14">
    <location>
        <begin position="325"/>
        <end position="415"/>
    </location>
</feature>
<protein>
    <recommendedName>
        <fullName evidence="12">Mitochondrial aspartate-glutamate transporter AGC1</fullName>
    </recommendedName>
    <alternativeName>
        <fullName evidence="13">Aspartate-glutamate carrier 1</fullName>
    </alternativeName>
</protein>
<keyword evidence="4 14" id="KW-0812">Transmembrane</keyword>
<dbReference type="InterPro" id="IPR002067">
    <property type="entry name" value="MCP"/>
</dbReference>
<evidence type="ECO:0000256" key="14">
    <source>
        <dbReference type="PROSITE-ProRule" id="PRU00282"/>
    </source>
</evidence>
<keyword evidence="5" id="KW-0677">Repeat</keyword>
<evidence type="ECO:0000256" key="1">
    <source>
        <dbReference type="ARBA" id="ARBA00004448"/>
    </source>
</evidence>
<comment type="subcellular location">
    <subcellularLocation>
        <location evidence="1">Mitochondrion inner membrane</location>
        <topology evidence="1">Multi-pass membrane protein</topology>
    </subcellularLocation>
</comment>
<dbReference type="InterPro" id="IPR023395">
    <property type="entry name" value="MCP_dom_sf"/>
</dbReference>
<accession>A0A9W8GER9</accession>
<dbReference type="OrthoDB" id="2161at2759"/>
<evidence type="ECO:0000256" key="11">
    <source>
        <dbReference type="ARBA" id="ARBA00059916"/>
    </source>
</evidence>
<comment type="caution">
    <text evidence="15">The sequence shown here is derived from an EMBL/GenBank/DDBJ whole genome shotgun (WGS) entry which is preliminary data.</text>
</comment>
<organism evidence="15 16">
    <name type="scientific">Coemansia spiralis</name>
    <dbReference type="NCBI Taxonomy" id="417178"/>
    <lineage>
        <taxon>Eukaryota</taxon>
        <taxon>Fungi</taxon>
        <taxon>Fungi incertae sedis</taxon>
        <taxon>Zoopagomycota</taxon>
        <taxon>Kickxellomycotina</taxon>
        <taxon>Kickxellomycetes</taxon>
        <taxon>Kickxellales</taxon>
        <taxon>Kickxellaceae</taxon>
        <taxon>Coemansia</taxon>
    </lineage>
</organism>
<comment type="similarity">
    <text evidence="2">Belongs to the mitochondrial carrier (TC 2.A.29) family.</text>
</comment>
<dbReference type="GO" id="GO:0005743">
    <property type="term" value="C:mitochondrial inner membrane"/>
    <property type="evidence" value="ECO:0007669"/>
    <property type="project" value="UniProtKB-SubCell"/>
</dbReference>
<evidence type="ECO:0000256" key="9">
    <source>
        <dbReference type="ARBA" id="ARBA00023128"/>
    </source>
</evidence>
<dbReference type="Gene3D" id="1.50.40.10">
    <property type="entry name" value="Mitochondrial carrier domain"/>
    <property type="match status" value="1"/>
</dbReference>
<dbReference type="SUPFAM" id="SSF103506">
    <property type="entry name" value="Mitochondrial carrier"/>
    <property type="match status" value="1"/>
</dbReference>
<dbReference type="Proteomes" id="UP001151516">
    <property type="component" value="Unassembled WGS sequence"/>
</dbReference>
<sequence length="673" mass="71908">MTPQEATAPLPEPPALPAGDISRYSAIFDTCADTALEGARYMTPVAFARAIAPASSEHAPGGPSLYAKFFAVADCEARGVLSKAEFIRFQAMLRQNGAAALLPFQVISHGHVDSVDARALATLAKPDGAATNYLKDRPQATYAEFAQLMDTSHADRIRHAFSGADPQGSGCMPATSLHAVVSEFAPLDPSGLISQRLPLLARSEGGAAVGYPLFLALVSLLGDPSKIRRATEEVLQSQRLKTAAQPGAVELSQAAFTAASSLLSPLEVDVLFTLAAGHDSAPVTTLAGINAVLDACHKSLSPAAAPVLHDVPTFKPDRSVLRETAFQAYNFAIGAVAGGIGAAFVYPIDLVKTRMQNQRSAVVGEMLYKNSIDCFRKVVRNEGILGLYRGLGPQLVGVAPEKAIKLTVNDFMRSRLTSKDTGKIAFVSEVIAGGTAGACQVIFTNPLEIVKIRLQVQGEILKEAVGATTPIVRRSAVTIVKELGLLGLYKGASACLLRDIPFSAIYFSCYSHIKKDLFHEGERRLGMLDLLLAGALAGMPAAYLATPADVIKTRLQVVAKSGETVYTGLLDAARKIYKEEGFKAFFKGGPARVLRSSPQFGTTLMFYELIHRMVPFPGDEHGSPADRLRQQSRELSSQATLFHAEHALRILHNANYKFGSFAPQSTKPQPIPQ</sequence>
<gene>
    <name evidence="15" type="primary">AGC1_2</name>
    <name evidence="15" type="ORF">IWW39_005697</name>
</gene>
<dbReference type="GO" id="GO:0043490">
    <property type="term" value="P:malate-aspartate shuttle"/>
    <property type="evidence" value="ECO:0007669"/>
    <property type="project" value="TreeGrafter"/>
</dbReference>
<dbReference type="PANTHER" id="PTHR45678">
    <property type="entry name" value="MITOCHONDRIAL 2-OXODICARBOXYLATE CARRIER 1-RELATED"/>
    <property type="match status" value="1"/>
</dbReference>
<feature type="repeat" description="Solcar" evidence="14">
    <location>
        <begin position="525"/>
        <end position="613"/>
    </location>
</feature>
<keyword evidence="3" id="KW-0813">Transport</keyword>
<keyword evidence="16" id="KW-1185">Reference proteome</keyword>
<evidence type="ECO:0000256" key="6">
    <source>
        <dbReference type="ARBA" id="ARBA00022792"/>
    </source>
</evidence>
<evidence type="ECO:0000256" key="4">
    <source>
        <dbReference type="ARBA" id="ARBA00022692"/>
    </source>
</evidence>
<feature type="repeat" description="Solcar" evidence="14">
    <location>
        <begin position="424"/>
        <end position="516"/>
    </location>
</feature>
<name>A0A9W8GER9_9FUNG</name>
<evidence type="ECO:0000313" key="16">
    <source>
        <dbReference type="Proteomes" id="UP001151516"/>
    </source>
</evidence>
<dbReference type="SUPFAM" id="SSF47473">
    <property type="entry name" value="EF-hand"/>
    <property type="match status" value="1"/>
</dbReference>
<keyword evidence="6" id="KW-0999">Mitochondrion inner membrane</keyword>
<evidence type="ECO:0000256" key="10">
    <source>
        <dbReference type="ARBA" id="ARBA00023136"/>
    </source>
</evidence>
<keyword evidence="7" id="KW-0106">Calcium</keyword>
<reference evidence="15" key="1">
    <citation type="submission" date="2022-07" db="EMBL/GenBank/DDBJ databases">
        <title>Phylogenomic reconstructions and comparative analyses of Kickxellomycotina fungi.</title>
        <authorList>
            <person name="Reynolds N.K."/>
            <person name="Stajich J.E."/>
            <person name="Barry K."/>
            <person name="Grigoriev I.V."/>
            <person name="Crous P."/>
            <person name="Smith M.E."/>
        </authorList>
    </citation>
    <scope>NUCLEOTIDE SEQUENCE</scope>
    <source>
        <strain evidence="15">CBS 109367</strain>
    </source>
</reference>
<evidence type="ECO:0000256" key="3">
    <source>
        <dbReference type="ARBA" id="ARBA00022448"/>
    </source>
</evidence>
<dbReference type="InterPro" id="IPR011992">
    <property type="entry name" value="EF-hand-dom_pair"/>
</dbReference>
<evidence type="ECO:0000256" key="5">
    <source>
        <dbReference type="ARBA" id="ARBA00022737"/>
    </source>
</evidence>
<dbReference type="FunFam" id="1.50.40.10:FF:000004">
    <property type="entry name" value="Calcium-binding mitochondrial carrier protein Aralar1"/>
    <property type="match status" value="1"/>
</dbReference>
<evidence type="ECO:0000256" key="2">
    <source>
        <dbReference type="ARBA" id="ARBA00006375"/>
    </source>
</evidence>
<keyword evidence="9" id="KW-0496">Mitochondrion</keyword>
<keyword evidence="8" id="KW-1133">Transmembrane helix</keyword>